<feature type="transmembrane region" description="Helical" evidence="8">
    <location>
        <begin position="45"/>
        <end position="70"/>
    </location>
</feature>
<keyword evidence="6 8" id="KW-1133">Transmembrane helix</keyword>
<dbReference type="EMBL" id="CP027768">
    <property type="protein sequence ID" value="AYW50257.1"/>
    <property type="molecule type" value="Genomic_DNA"/>
</dbReference>
<keyword evidence="3" id="KW-1003">Cell membrane</keyword>
<dbReference type="InterPro" id="IPR003352">
    <property type="entry name" value="PTS_EIIC"/>
</dbReference>
<dbReference type="GO" id="GO:0009401">
    <property type="term" value="P:phosphoenolpyruvate-dependent sugar phosphotransferase system"/>
    <property type="evidence" value="ECO:0007669"/>
    <property type="project" value="InterPro"/>
</dbReference>
<dbReference type="GO" id="GO:0005886">
    <property type="term" value="C:plasma membrane"/>
    <property type="evidence" value="ECO:0007669"/>
    <property type="project" value="UniProtKB-SubCell"/>
</dbReference>
<evidence type="ECO:0000313" key="10">
    <source>
        <dbReference type="EMBL" id="AYW50257.1"/>
    </source>
</evidence>
<evidence type="ECO:0000256" key="5">
    <source>
        <dbReference type="ARBA" id="ARBA00022692"/>
    </source>
</evidence>
<feature type="domain" description="Phosphotransferase system EIIC" evidence="9">
    <location>
        <begin position="12"/>
        <end position="345"/>
    </location>
</feature>
<evidence type="ECO:0000256" key="8">
    <source>
        <dbReference type="SAM" id="Phobius"/>
    </source>
</evidence>
<feature type="transmembrane region" description="Helical" evidence="8">
    <location>
        <begin position="12"/>
        <end position="33"/>
    </location>
</feature>
<evidence type="ECO:0000256" key="2">
    <source>
        <dbReference type="ARBA" id="ARBA00022448"/>
    </source>
</evidence>
<evidence type="ECO:0000256" key="3">
    <source>
        <dbReference type="ARBA" id="ARBA00022475"/>
    </source>
</evidence>
<feature type="transmembrane region" description="Helical" evidence="8">
    <location>
        <begin position="257"/>
        <end position="276"/>
    </location>
</feature>
<gene>
    <name evidence="10" type="ORF">C7H83_07175</name>
</gene>
<protein>
    <submittedName>
        <fullName evidence="10">PTS sugar transporter subunit IIC</fullName>
    </submittedName>
</protein>
<dbReference type="Proteomes" id="UP000280475">
    <property type="component" value="Chromosome"/>
</dbReference>
<evidence type="ECO:0000256" key="4">
    <source>
        <dbReference type="ARBA" id="ARBA00022597"/>
    </source>
</evidence>
<dbReference type="GO" id="GO:0008982">
    <property type="term" value="F:protein-N(PI)-phosphohistidine-sugar phosphotransferase activity"/>
    <property type="evidence" value="ECO:0007669"/>
    <property type="project" value="InterPro"/>
</dbReference>
<sequence>MTQKVTPREFIMNILNGLAIGTVIVLIPSALLSELCKALLPTFPFLINVLNAVNLSNSMMGIVIGTLIGINFKFPPIQSAAVGLASIFASGAVNFTPDGMLLEGTGDIINIGLTAAMACGMLLFLGNKLKSYTILVIPALSLIIPGIIGRLILPYILKITEWIGQGIAQLLDLQPLVMSILLAVIFSVLIVSPITTVGIALAISLSGIGSGAANIGICATGFGFAIMGWHVNTKGTSFAHFIGSPKMSMANALKKPLILLPIICTAACCGVLAALWDIQGSPMSAGFGFSGLIGPINYMNLAEDGWTFVTLLKSIIAFAVAPIAFSFLFKYLFTKVTPILKEEDYYLNI</sequence>
<feature type="transmembrane region" description="Helical" evidence="8">
    <location>
        <begin position="212"/>
        <end position="231"/>
    </location>
</feature>
<organism evidence="10 11">
    <name type="scientific">Tetragenococcus halophilus</name>
    <name type="common">Pediococcus halophilus</name>
    <dbReference type="NCBI Taxonomy" id="51669"/>
    <lineage>
        <taxon>Bacteria</taxon>
        <taxon>Bacillati</taxon>
        <taxon>Bacillota</taxon>
        <taxon>Bacilli</taxon>
        <taxon>Lactobacillales</taxon>
        <taxon>Enterococcaceae</taxon>
        <taxon>Tetragenococcus</taxon>
    </lineage>
</organism>
<keyword evidence="5 8" id="KW-0812">Transmembrane</keyword>
<feature type="transmembrane region" description="Helical" evidence="8">
    <location>
        <begin position="132"/>
        <end position="156"/>
    </location>
</feature>
<name>A0A3G5FIS7_TETHA</name>
<keyword evidence="4 10" id="KW-0762">Sugar transport</keyword>
<evidence type="ECO:0000256" key="1">
    <source>
        <dbReference type="ARBA" id="ARBA00004651"/>
    </source>
</evidence>
<evidence type="ECO:0000256" key="7">
    <source>
        <dbReference type="ARBA" id="ARBA00023136"/>
    </source>
</evidence>
<feature type="transmembrane region" description="Helical" evidence="8">
    <location>
        <begin position="77"/>
        <end position="96"/>
    </location>
</feature>
<feature type="transmembrane region" description="Helical" evidence="8">
    <location>
        <begin position="108"/>
        <end position="125"/>
    </location>
</feature>
<feature type="transmembrane region" description="Helical" evidence="8">
    <location>
        <begin position="176"/>
        <end position="205"/>
    </location>
</feature>
<reference evidence="10 11" key="1">
    <citation type="journal article" date="2012" name="Int. J. Syst. Evol. Microbiol.">
        <title>Characterization of Tetragenococcus strains from sugar thick juice reveals a novel species, Tetragenococcus osmophilus sp. nov., and divides Tetragenococcus halophilus into two subspecies, T. halophilus subsp. halophilus subsp. nov. and T. halophilus subsp. flandriensis subsp. nov.</title>
        <authorList>
            <person name="Juste A."/>
            <person name="Van Trappen S."/>
            <person name="Verreth C."/>
            <person name="Cleenwerck I."/>
            <person name="De Vos P."/>
            <person name="Lievens B."/>
            <person name="Willems K.A."/>
        </authorList>
    </citation>
    <scope>NUCLEOTIDE SEQUENCE [LARGE SCALE GENOMIC DNA]</scope>
    <source>
        <strain evidence="10 11">LMG 26042</strain>
    </source>
</reference>
<feature type="transmembrane region" description="Helical" evidence="8">
    <location>
        <begin position="311"/>
        <end position="333"/>
    </location>
</feature>
<keyword evidence="2" id="KW-0813">Transport</keyword>
<keyword evidence="7 8" id="KW-0472">Membrane</keyword>
<proteinExistence type="predicted"/>
<dbReference type="RefSeq" id="WP_103892787.1">
    <property type="nucleotide sequence ID" value="NZ_CP027768.1"/>
</dbReference>
<dbReference type="AlphaFoldDB" id="A0A3G5FIS7"/>
<evidence type="ECO:0000313" key="11">
    <source>
        <dbReference type="Proteomes" id="UP000280475"/>
    </source>
</evidence>
<evidence type="ECO:0000259" key="9">
    <source>
        <dbReference type="Pfam" id="PF13303"/>
    </source>
</evidence>
<accession>A0A3G5FIS7</accession>
<evidence type="ECO:0000256" key="6">
    <source>
        <dbReference type="ARBA" id="ARBA00022989"/>
    </source>
</evidence>
<dbReference type="Pfam" id="PF13303">
    <property type="entry name" value="PTS_EIIC_2"/>
    <property type="match status" value="1"/>
</dbReference>
<comment type="subcellular location">
    <subcellularLocation>
        <location evidence="1">Cell membrane</location>
        <topology evidence="1">Multi-pass membrane protein</topology>
    </subcellularLocation>
</comment>